<gene>
    <name evidence="1" type="ORF">TrRE_jg10435</name>
</gene>
<evidence type="ECO:0000313" key="1">
    <source>
        <dbReference type="EMBL" id="GMH59836.1"/>
    </source>
</evidence>
<accession>A0A9W6ZWS6</accession>
<dbReference type="SUPFAM" id="SSF53335">
    <property type="entry name" value="S-adenosyl-L-methionine-dependent methyltransferases"/>
    <property type="match status" value="1"/>
</dbReference>
<feature type="non-terminal residue" evidence="1">
    <location>
        <position position="1"/>
    </location>
</feature>
<comment type="caution">
    <text evidence="1">The sequence shown here is derived from an EMBL/GenBank/DDBJ whole genome shotgun (WGS) entry which is preliminary data.</text>
</comment>
<name>A0A9W6ZWS6_9STRA</name>
<dbReference type="Gene3D" id="3.40.50.150">
    <property type="entry name" value="Vaccinia Virus protein VP39"/>
    <property type="match status" value="1"/>
</dbReference>
<protein>
    <submittedName>
        <fullName evidence="1">Uncharacterized protein</fullName>
    </submittedName>
</protein>
<sequence>GGGGGGVNGAHYFSGKEWGTLDVEEAKSEVQLEELLRKARTASSDEIGGGESDMSVTIVEICTFHGSNLEGLPGPPGTTGIEVGTFNPPPLTQKAIERFNHAKYGMCNILDTSRLTNSKGNDDLIYGDFTLEGIKSLYDLVNEIKRCERKEEIKDWIDLGCGSGLVMLALKLVDVDVEVSVLGVEIVPALADVAKKVVDVYKLKDARVIEGNFLIEDGPVFEDFWDKRSEPVCAFCHCTVVFSDESMARLGVMAQEYLPAGSFLICIGRRVERLKVVREVIVRTEWGVERAIIQSVD</sequence>
<reference evidence="1" key="1">
    <citation type="submission" date="2022-07" db="EMBL/GenBank/DDBJ databases">
        <title>Genome analysis of Parmales, a sister group of diatoms, reveals the evolutionary specialization of diatoms from phago-mixotrophs to photoautotrophs.</title>
        <authorList>
            <person name="Ban H."/>
            <person name="Sato S."/>
            <person name="Yoshikawa S."/>
            <person name="Kazumasa Y."/>
            <person name="Nakamura Y."/>
            <person name="Ichinomiya M."/>
            <person name="Saitoh K."/>
            <person name="Sato N."/>
            <person name="Blanc-Mathieu R."/>
            <person name="Endo H."/>
            <person name="Kuwata A."/>
            <person name="Ogata H."/>
        </authorList>
    </citation>
    <scope>NUCLEOTIDE SEQUENCE</scope>
</reference>
<organism evidence="1 2">
    <name type="scientific">Triparma retinervis</name>
    <dbReference type="NCBI Taxonomy" id="2557542"/>
    <lineage>
        <taxon>Eukaryota</taxon>
        <taxon>Sar</taxon>
        <taxon>Stramenopiles</taxon>
        <taxon>Ochrophyta</taxon>
        <taxon>Bolidophyceae</taxon>
        <taxon>Parmales</taxon>
        <taxon>Triparmaceae</taxon>
        <taxon>Triparma</taxon>
    </lineage>
</organism>
<dbReference type="OrthoDB" id="2021042at2759"/>
<proteinExistence type="predicted"/>
<dbReference type="InterPro" id="IPR029063">
    <property type="entry name" value="SAM-dependent_MTases_sf"/>
</dbReference>
<dbReference type="Proteomes" id="UP001165082">
    <property type="component" value="Unassembled WGS sequence"/>
</dbReference>
<keyword evidence="2" id="KW-1185">Reference proteome</keyword>
<evidence type="ECO:0000313" key="2">
    <source>
        <dbReference type="Proteomes" id="UP001165082"/>
    </source>
</evidence>
<dbReference type="EMBL" id="BRXZ01002324">
    <property type="protein sequence ID" value="GMH59836.1"/>
    <property type="molecule type" value="Genomic_DNA"/>
</dbReference>
<dbReference type="AlphaFoldDB" id="A0A9W6ZWS6"/>
<dbReference type="CDD" id="cd02440">
    <property type="entry name" value="AdoMet_MTases"/>
    <property type="match status" value="1"/>
</dbReference>